<dbReference type="GeneID" id="107480961"/>
<dbReference type="RefSeq" id="XP_052115370.1">
    <property type="nucleotide sequence ID" value="XM_052259410.1"/>
</dbReference>
<feature type="domain" description="F-box protein At3g26010-like beta-propeller" evidence="1">
    <location>
        <begin position="60"/>
        <end position="267"/>
    </location>
</feature>
<proteinExistence type="predicted"/>
<accession>A0A6P4CSK4</accession>
<dbReference type="SMR" id="A0A6P4CSK4"/>
<dbReference type="InterPro" id="IPR056592">
    <property type="entry name" value="Beta-prop_At3g26010-like"/>
</dbReference>
<dbReference type="PANTHER" id="PTHR35546">
    <property type="entry name" value="F-BOX PROTEIN INTERACTION DOMAIN PROTEIN-RELATED"/>
    <property type="match status" value="1"/>
</dbReference>
<dbReference type="InterPro" id="IPR055290">
    <property type="entry name" value="At3g26010-like"/>
</dbReference>
<sequence length="376" mass="42812">MKNMEHNNFQGVRTTSRDSSVGLVCHYQFENGSSQFLFLDDAENGAVLNNSLSFFTENFVQSLASSNGLILLSGYSVDQPCYYVFNPLTKNSHLIPQASTLGRIIRIGLAYDGSQFEVVIVEAGSSSESNGLELHIFSSGTGCWSRKHLTNLTLPSLPEFEFQELGTPPLYSNGGIHWEIAGYLLVYQVKGSHCELFELPNLFDDWSWQSTMTYRRSLCESGGRVYYCYTDFDGFHIWDLLKEDDILGTYYACIDSKRFRWRLVQSIMHEVFISKYQIFYGRFIDWEPYKISPIGYSEQARSIYLQIPGTVVSYNFDTGIMRTICNYSYPGINFNCCKFLPLIASGVTNGTREVDLLPKEQMELNLPIAEMETLSL</sequence>
<reference evidence="3 4" key="2">
    <citation type="submission" date="2025-04" db="UniProtKB">
        <authorList>
            <consortium name="RefSeq"/>
        </authorList>
    </citation>
    <scope>IDENTIFICATION</scope>
    <source>
        <tissue evidence="3 4">Whole plant</tissue>
    </source>
</reference>
<protein>
    <submittedName>
        <fullName evidence="3 4">Uncharacterized protein LOC107480961</fullName>
    </submittedName>
</protein>
<dbReference type="PANTHER" id="PTHR35546:SF70">
    <property type="entry name" value="F-BOX PROTEIN INTERACTION DOMAIN PROTEIN"/>
    <property type="match status" value="1"/>
</dbReference>
<evidence type="ECO:0000313" key="4">
    <source>
        <dbReference type="RefSeq" id="XP_052115370.1"/>
    </source>
</evidence>
<dbReference type="KEGG" id="adu:107480961"/>
<keyword evidence="2" id="KW-1185">Reference proteome</keyword>
<organism evidence="2 3">
    <name type="scientific">Arachis duranensis</name>
    <name type="common">Wild peanut</name>
    <dbReference type="NCBI Taxonomy" id="130453"/>
    <lineage>
        <taxon>Eukaryota</taxon>
        <taxon>Viridiplantae</taxon>
        <taxon>Streptophyta</taxon>
        <taxon>Embryophyta</taxon>
        <taxon>Tracheophyta</taxon>
        <taxon>Spermatophyta</taxon>
        <taxon>Magnoliopsida</taxon>
        <taxon>eudicotyledons</taxon>
        <taxon>Gunneridae</taxon>
        <taxon>Pentapetalae</taxon>
        <taxon>rosids</taxon>
        <taxon>fabids</taxon>
        <taxon>Fabales</taxon>
        <taxon>Fabaceae</taxon>
        <taxon>Papilionoideae</taxon>
        <taxon>50 kb inversion clade</taxon>
        <taxon>dalbergioids sensu lato</taxon>
        <taxon>Dalbergieae</taxon>
        <taxon>Pterocarpus clade</taxon>
        <taxon>Arachis</taxon>
    </lineage>
</organism>
<evidence type="ECO:0000313" key="3">
    <source>
        <dbReference type="RefSeq" id="XP_015956641.1"/>
    </source>
</evidence>
<evidence type="ECO:0000313" key="2">
    <source>
        <dbReference type="Proteomes" id="UP000515211"/>
    </source>
</evidence>
<gene>
    <name evidence="3 4" type="primary">LOC107480961</name>
</gene>
<dbReference type="Proteomes" id="UP000515211">
    <property type="component" value="Chromosome 3"/>
</dbReference>
<dbReference type="OrthoDB" id="1549426at2759"/>
<reference evidence="2" key="1">
    <citation type="journal article" date="2016" name="Nat. Genet.">
        <title>The genome sequences of Arachis duranensis and Arachis ipaensis, the diploid ancestors of cultivated peanut.</title>
        <authorList>
            <person name="Bertioli D.J."/>
            <person name="Cannon S.B."/>
            <person name="Froenicke L."/>
            <person name="Huang G."/>
            <person name="Farmer A.D."/>
            <person name="Cannon E.K."/>
            <person name="Liu X."/>
            <person name="Gao D."/>
            <person name="Clevenger J."/>
            <person name="Dash S."/>
            <person name="Ren L."/>
            <person name="Moretzsohn M.C."/>
            <person name="Shirasawa K."/>
            <person name="Huang W."/>
            <person name="Vidigal B."/>
            <person name="Abernathy B."/>
            <person name="Chu Y."/>
            <person name="Niederhuth C.E."/>
            <person name="Umale P."/>
            <person name="Araujo A.C."/>
            <person name="Kozik A."/>
            <person name="Kim K.D."/>
            <person name="Burow M.D."/>
            <person name="Varshney R.K."/>
            <person name="Wang X."/>
            <person name="Zhang X."/>
            <person name="Barkley N."/>
            <person name="Guimaraes P.M."/>
            <person name="Isobe S."/>
            <person name="Guo B."/>
            <person name="Liao B."/>
            <person name="Stalker H.T."/>
            <person name="Schmitz R.J."/>
            <person name="Scheffler B.E."/>
            <person name="Leal-Bertioli S.C."/>
            <person name="Xun X."/>
            <person name="Jackson S.A."/>
            <person name="Michelmore R."/>
            <person name="Ozias-Akins P."/>
        </authorList>
    </citation>
    <scope>NUCLEOTIDE SEQUENCE [LARGE SCALE GENOMIC DNA]</scope>
    <source>
        <strain evidence="2">cv. V14167</strain>
    </source>
</reference>
<name>A0A6P4CSK4_ARADU</name>
<dbReference type="RefSeq" id="XP_015956641.1">
    <property type="nucleotide sequence ID" value="XM_016101155.3"/>
</dbReference>
<dbReference type="Pfam" id="PF24750">
    <property type="entry name" value="b-prop_At3g26010-like"/>
    <property type="match status" value="1"/>
</dbReference>
<dbReference type="AlphaFoldDB" id="A0A6P4CSK4"/>
<evidence type="ECO:0000259" key="1">
    <source>
        <dbReference type="Pfam" id="PF24750"/>
    </source>
</evidence>